<dbReference type="STRING" id="887898.HMPREF0551_0120"/>
<keyword evidence="3 11" id="KW-0813">Transport</keyword>
<proteinExistence type="inferred from homology"/>
<keyword evidence="7 12" id="KW-0798">TonB box</keyword>
<feature type="domain" description="TonB-dependent receptor-like beta-barrel" evidence="13">
    <location>
        <begin position="240"/>
        <end position="624"/>
    </location>
</feature>
<comment type="caution">
    <text evidence="15">The sequence shown here is derived from an EMBL/GenBank/DDBJ whole genome shotgun (WGS) entry which is preliminary data.</text>
</comment>
<evidence type="ECO:0000256" key="3">
    <source>
        <dbReference type="ARBA" id="ARBA00022448"/>
    </source>
</evidence>
<dbReference type="SUPFAM" id="SSF56935">
    <property type="entry name" value="Porins"/>
    <property type="match status" value="1"/>
</dbReference>
<dbReference type="PANTHER" id="PTHR30069:SF29">
    <property type="entry name" value="HEMOGLOBIN AND HEMOGLOBIN-HAPTOGLOBIN-BINDING PROTEIN 1-RELATED"/>
    <property type="match status" value="1"/>
</dbReference>
<keyword evidence="8 11" id="KW-0472">Membrane</keyword>
<dbReference type="GO" id="GO:0015344">
    <property type="term" value="F:siderophore uptake transmembrane transporter activity"/>
    <property type="evidence" value="ECO:0007669"/>
    <property type="project" value="TreeGrafter"/>
</dbReference>
<dbReference type="EMBL" id="AEQP01000001">
    <property type="protein sequence ID" value="EFV95937.1"/>
    <property type="molecule type" value="Genomic_DNA"/>
</dbReference>
<evidence type="ECO:0000256" key="1">
    <source>
        <dbReference type="ARBA" id="ARBA00004571"/>
    </source>
</evidence>
<dbReference type="eggNOG" id="COG4771">
    <property type="taxonomic scope" value="Bacteria"/>
</dbReference>
<dbReference type="PROSITE" id="PS52016">
    <property type="entry name" value="TONB_DEPENDENT_REC_3"/>
    <property type="match status" value="1"/>
</dbReference>
<evidence type="ECO:0000256" key="4">
    <source>
        <dbReference type="ARBA" id="ARBA00022452"/>
    </source>
</evidence>
<dbReference type="InterPro" id="IPR012910">
    <property type="entry name" value="Plug_dom"/>
</dbReference>
<evidence type="ECO:0000256" key="10">
    <source>
        <dbReference type="ARBA" id="ARBA00023237"/>
    </source>
</evidence>
<reference evidence="15 16" key="1">
    <citation type="submission" date="2010-12" db="EMBL/GenBank/DDBJ databases">
        <authorList>
            <person name="Muzny D."/>
            <person name="Qin X."/>
            <person name="Deng J."/>
            <person name="Jiang H."/>
            <person name="Liu Y."/>
            <person name="Qu J."/>
            <person name="Song X.-Z."/>
            <person name="Zhang L."/>
            <person name="Thornton R."/>
            <person name="Coyle M."/>
            <person name="Francisco L."/>
            <person name="Jackson L."/>
            <person name="Javaid M."/>
            <person name="Korchina V."/>
            <person name="Kovar C."/>
            <person name="Mata R."/>
            <person name="Mathew T."/>
            <person name="Ngo R."/>
            <person name="Nguyen L."/>
            <person name="Nguyen N."/>
            <person name="Okwuonu G."/>
            <person name="Ongeri F."/>
            <person name="Pham C."/>
            <person name="Simmons D."/>
            <person name="Wilczek-Boney K."/>
            <person name="Hale W."/>
            <person name="Jakkamsetti A."/>
            <person name="Pham P."/>
            <person name="Ruth R."/>
            <person name="San Lucas F."/>
            <person name="Warren J."/>
            <person name="Zhang J."/>
            <person name="Zhao Z."/>
            <person name="Zhou C."/>
            <person name="Zhu D."/>
            <person name="Lee S."/>
            <person name="Bess C."/>
            <person name="Blankenburg K."/>
            <person name="Forbes L."/>
            <person name="Fu Q."/>
            <person name="Gubbala S."/>
            <person name="Hirani K."/>
            <person name="Jayaseelan J.C."/>
            <person name="Lara F."/>
            <person name="Munidasa M."/>
            <person name="Palculict T."/>
            <person name="Patil S."/>
            <person name="Pu L.-L."/>
            <person name="Saada N."/>
            <person name="Tang L."/>
            <person name="Weissenberger G."/>
            <person name="Zhu Y."/>
            <person name="Hemphill L."/>
            <person name="Shang Y."/>
            <person name="Youmans B."/>
            <person name="Ayvaz T."/>
            <person name="Ross M."/>
            <person name="Santibanez J."/>
            <person name="Aqrawi P."/>
            <person name="Gross S."/>
            <person name="Joshi V."/>
            <person name="Fowler G."/>
            <person name="Nazareth L."/>
            <person name="Reid J."/>
            <person name="Worley K."/>
            <person name="Petrosino J."/>
            <person name="Highlander S."/>
            <person name="Gibbs R."/>
        </authorList>
    </citation>
    <scope>NUCLEOTIDE SEQUENCE [LARGE SCALE GENOMIC DNA]</scope>
    <source>
        <strain evidence="15 16">ATCC 51599</strain>
    </source>
</reference>
<keyword evidence="6" id="KW-0732">Signal</keyword>
<dbReference type="GO" id="GO:0009279">
    <property type="term" value="C:cell outer membrane"/>
    <property type="evidence" value="ECO:0007669"/>
    <property type="project" value="UniProtKB-SubCell"/>
</dbReference>
<keyword evidence="4 11" id="KW-1134">Transmembrane beta strand</keyword>
<keyword evidence="10 11" id="KW-0998">Cell outer membrane</keyword>
<dbReference type="CDD" id="cd01347">
    <property type="entry name" value="ligand_gated_channel"/>
    <property type="match status" value="1"/>
</dbReference>
<accession>E7RUF4</accession>
<evidence type="ECO:0000259" key="13">
    <source>
        <dbReference type="Pfam" id="PF00593"/>
    </source>
</evidence>
<dbReference type="AlphaFoldDB" id="E7RUF4"/>
<evidence type="ECO:0000256" key="11">
    <source>
        <dbReference type="PROSITE-ProRule" id="PRU01360"/>
    </source>
</evidence>
<dbReference type="Pfam" id="PF07715">
    <property type="entry name" value="Plug"/>
    <property type="match status" value="1"/>
</dbReference>
<dbReference type="Gene3D" id="2.40.170.20">
    <property type="entry name" value="TonB-dependent receptor, beta-barrel domain"/>
    <property type="match status" value="1"/>
</dbReference>
<gene>
    <name evidence="15" type="ORF">HMPREF0551_0120</name>
</gene>
<feature type="domain" description="TonB-dependent receptor plug" evidence="14">
    <location>
        <begin position="54"/>
        <end position="143"/>
    </location>
</feature>
<dbReference type="RefSeq" id="WP_005671846.1">
    <property type="nucleotide sequence ID" value="NZ_CP146288.1"/>
</dbReference>
<dbReference type="PANTHER" id="PTHR30069">
    <property type="entry name" value="TONB-DEPENDENT OUTER MEMBRANE RECEPTOR"/>
    <property type="match status" value="1"/>
</dbReference>
<keyword evidence="5 11" id="KW-0812">Transmembrane</keyword>
<evidence type="ECO:0000259" key="14">
    <source>
        <dbReference type="Pfam" id="PF07715"/>
    </source>
</evidence>
<dbReference type="Gene3D" id="2.170.130.10">
    <property type="entry name" value="TonB-dependent receptor, plug domain"/>
    <property type="match status" value="1"/>
</dbReference>
<evidence type="ECO:0000256" key="6">
    <source>
        <dbReference type="ARBA" id="ARBA00022729"/>
    </source>
</evidence>
<keyword evidence="16" id="KW-1185">Reference proteome</keyword>
<dbReference type="Proteomes" id="UP000011021">
    <property type="component" value="Unassembled WGS sequence"/>
</dbReference>
<dbReference type="HOGENOM" id="CLU_008287_8_2_4"/>
<dbReference type="InterPro" id="IPR037066">
    <property type="entry name" value="Plug_dom_sf"/>
</dbReference>
<protein>
    <submittedName>
        <fullName evidence="15">TonB-dependent receptor</fullName>
    </submittedName>
</protein>
<evidence type="ECO:0000256" key="12">
    <source>
        <dbReference type="RuleBase" id="RU003357"/>
    </source>
</evidence>
<sequence length="650" mass="72122">MMLVLGALAVSTAAAQQSSPASGEEPGVFELGTVEVRARAPVQPDVLKLGGSLLTAARVDTVSDAVRHLPGVSLTVNGRNETMLNVRGFDSRQVPVYVDGIPLYVPYDGYADFDRFTAFDLAQVSVAKAGASLLYGPNTLGGAVNLVTRRPTQPFEGDVRLGLATGGGRKAALNLGGKQDLWYYQVGASLLESDHFRLPKGFKDFKRQPTDTGKYRSNADRKDRRLSFKLGLMPNASDEYAVGYVRQRGEKGNPVYTGTSTARNATRYWRWPYWDKDSVYVLTSTRLDAGNVLKTRLYHDTYKNGLDMYRNASYAAHDPTSSYKDMSLGLSATWENHAFAAHALRLAAHYKVDRHDDEGRRYRDVTTSLVAADDIALNDRQRLTLELSHDQRDAKEVYQWPTGKTDATNGLIRFGQILGASGDEAYVLVAQRTRFPTIKDRYSARLGRALPNPDLKPELAHHLELGVQGALWQGAQGQAAIFYSRVRDQIQTMTVNSSSCGGTTCNQEQNVGRTRNQGLELSLVQQLERQWALNLGYTLLHRTNLSDRSIQLTDTPRHRLLAGVQWQPQERWTLRADVEAEQGRKVQFSGSRQALALGGYGVVGLAARYQATRALDVDVGVSNLGDKWYQFSDGYPMPGRSYYLNVGYRF</sequence>
<evidence type="ECO:0000256" key="7">
    <source>
        <dbReference type="ARBA" id="ARBA00023077"/>
    </source>
</evidence>
<evidence type="ECO:0000256" key="2">
    <source>
        <dbReference type="ARBA" id="ARBA00009810"/>
    </source>
</evidence>
<keyword evidence="9 15" id="KW-0675">Receptor</keyword>
<evidence type="ECO:0000313" key="16">
    <source>
        <dbReference type="Proteomes" id="UP000011021"/>
    </source>
</evidence>
<dbReference type="InterPro" id="IPR036942">
    <property type="entry name" value="Beta-barrel_TonB_sf"/>
</dbReference>
<evidence type="ECO:0000313" key="15">
    <source>
        <dbReference type="EMBL" id="EFV95937.1"/>
    </source>
</evidence>
<evidence type="ECO:0000256" key="5">
    <source>
        <dbReference type="ARBA" id="ARBA00022692"/>
    </source>
</evidence>
<dbReference type="Pfam" id="PF00593">
    <property type="entry name" value="TonB_dep_Rec_b-barrel"/>
    <property type="match status" value="1"/>
</dbReference>
<dbReference type="InterPro" id="IPR000531">
    <property type="entry name" value="Beta-barrel_TonB"/>
</dbReference>
<comment type="subcellular location">
    <subcellularLocation>
        <location evidence="1 11">Cell outer membrane</location>
        <topology evidence="1 11">Multi-pass membrane protein</topology>
    </subcellularLocation>
</comment>
<dbReference type="GO" id="GO:0044718">
    <property type="term" value="P:siderophore transmembrane transport"/>
    <property type="evidence" value="ECO:0007669"/>
    <property type="project" value="TreeGrafter"/>
</dbReference>
<name>E7RUF4_9BURK</name>
<organism evidence="15 16">
    <name type="scientific">Lautropia mirabilis ATCC 51599</name>
    <dbReference type="NCBI Taxonomy" id="887898"/>
    <lineage>
        <taxon>Bacteria</taxon>
        <taxon>Pseudomonadati</taxon>
        <taxon>Pseudomonadota</taxon>
        <taxon>Betaproteobacteria</taxon>
        <taxon>Burkholderiales</taxon>
        <taxon>Burkholderiaceae</taxon>
        <taxon>Lautropia</taxon>
    </lineage>
</organism>
<comment type="similarity">
    <text evidence="2 11 12">Belongs to the TonB-dependent receptor family.</text>
</comment>
<dbReference type="InterPro" id="IPR039426">
    <property type="entry name" value="TonB-dep_rcpt-like"/>
</dbReference>
<evidence type="ECO:0000256" key="8">
    <source>
        <dbReference type="ARBA" id="ARBA00023136"/>
    </source>
</evidence>
<evidence type="ECO:0000256" key="9">
    <source>
        <dbReference type="ARBA" id="ARBA00023170"/>
    </source>
</evidence>